<organism evidence="1 2">
    <name type="scientific">Pseudomonas syringae pv. actinidiae ICMP 19096</name>
    <dbReference type="NCBI Taxonomy" id="1194405"/>
    <lineage>
        <taxon>Bacteria</taxon>
        <taxon>Pseudomonadati</taxon>
        <taxon>Pseudomonadota</taxon>
        <taxon>Gammaproteobacteria</taxon>
        <taxon>Pseudomonadales</taxon>
        <taxon>Pseudomonadaceae</taxon>
        <taxon>Pseudomonas</taxon>
        <taxon>Pseudomonas syringae</taxon>
    </lineage>
</organism>
<dbReference type="Proteomes" id="UP000018849">
    <property type="component" value="Unassembled WGS sequence"/>
</dbReference>
<gene>
    <name evidence="1" type="ORF">A245_47143</name>
</gene>
<name>A0A656JIN6_PSESF</name>
<protein>
    <submittedName>
        <fullName evidence="1">Phage integrase</fullName>
    </submittedName>
</protein>
<evidence type="ECO:0000313" key="2">
    <source>
        <dbReference type="Proteomes" id="UP000018849"/>
    </source>
</evidence>
<sequence>MTAAVRITDAEIKRQAAGTERDLRDVENRGLYLRFTRDRSRASWYLVSKGIWNLVGGFPDLSAKQVVAALPAIRLRL</sequence>
<comment type="caution">
    <text evidence="1">The sequence shown here is derived from an EMBL/GenBank/DDBJ whole genome shotgun (WGS) entry which is preliminary data.</text>
</comment>
<feature type="non-terminal residue" evidence="1">
    <location>
        <position position="77"/>
    </location>
</feature>
<dbReference type="AlphaFoldDB" id="A0A656JIN6"/>
<proteinExistence type="predicted"/>
<dbReference type="EMBL" id="AOKF01004021">
    <property type="protein sequence ID" value="EPN29037.1"/>
    <property type="molecule type" value="Genomic_DNA"/>
</dbReference>
<accession>A0A656JIN6</accession>
<evidence type="ECO:0000313" key="1">
    <source>
        <dbReference type="EMBL" id="EPN29037.1"/>
    </source>
</evidence>
<reference evidence="1 2" key="1">
    <citation type="journal article" date="2013" name="PLoS Pathog.">
        <title>Genomic analysis of the Kiwifruit pathogen Pseudomonas syringae pv. actinidiae provides insight into the origins of an emergent plant disease.</title>
        <authorList>
            <person name="McCann H.C."/>
            <person name="Rikkerink E.H."/>
            <person name="Bertels F."/>
            <person name="Fiers M."/>
            <person name="Lu A."/>
            <person name="Rees-George J."/>
            <person name="Andersen M.T."/>
            <person name="Gleave A.P."/>
            <person name="Haubold B."/>
            <person name="Wohlers M.W."/>
            <person name="Guttman D.S."/>
            <person name="Wang P.W."/>
            <person name="Straub C."/>
            <person name="Vanneste J.L."/>
            <person name="Rainey P.B."/>
            <person name="Templeton M.D."/>
        </authorList>
    </citation>
    <scope>NUCLEOTIDE SEQUENCE [LARGE SCALE GENOMIC DNA]</scope>
    <source>
        <strain evidence="1 2">ICMP 19096</strain>
    </source>
</reference>